<dbReference type="RefSeq" id="WP_309415813.1">
    <property type="nucleotide sequence ID" value="NZ_VKQA01000002.1"/>
</dbReference>
<name>A0AAE4B9P2_BACPU</name>
<dbReference type="AlphaFoldDB" id="A0AAE4B9P2"/>
<gene>
    <name evidence="2" type="ORF">FO508_10210</name>
</gene>
<comment type="caution">
    <text evidence="2">The sequence shown here is derived from an EMBL/GenBank/DDBJ whole genome shotgun (WGS) entry which is preliminary data.</text>
</comment>
<reference evidence="2" key="1">
    <citation type="submission" date="2019-07" db="EMBL/GenBank/DDBJ databases">
        <title>Phylogenomic Reclassification of ATCC Bacillus Strains and Various Taxa within the Genus Bacillus.</title>
        <authorList>
            <person name="Riojas M.A."/>
            <person name="Frank A.M."/>
            <person name="Fenn S.L."/>
            <person name="King S."/>
            <person name="Brower S."/>
            <person name="Hazbon M.H."/>
        </authorList>
    </citation>
    <scope>NUCLEOTIDE SEQUENCE</scope>
    <source>
        <strain evidence="2">ATCC 27142</strain>
    </source>
</reference>
<feature type="region of interest" description="Disordered" evidence="1">
    <location>
        <begin position="507"/>
        <end position="533"/>
    </location>
</feature>
<organism evidence="2 3">
    <name type="scientific">Bacillus pumilus</name>
    <name type="common">Bacillus mesentericus</name>
    <dbReference type="NCBI Taxonomy" id="1408"/>
    <lineage>
        <taxon>Bacteria</taxon>
        <taxon>Bacillati</taxon>
        <taxon>Bacillota</taxon>
        <taxon>Bacilli</taxon>
        <taxon>Bacillales</taxon>
        <taxon>Bacillaceae</taxon>
        <taxon>Bacillus</taxon>
    </lineage>
</organism>
<evidence type="ECO:0000313" key="3">
    <source>
        <dbReference type="Proteomes" id="UP001182042"/>
    </source>
</evidence>
<proteinExistence type="predicted"/>
<dbReference type="Proteomes" id="UP001182042">
    <property type="component" value="Unassembled WGS sequence"/>
</dbReference>
<dbReference type="InterPro" id="IPR021145">
    <property type="entry name" value="Portal_protein_SPP1_Gp6-like"/>
</dbReference>
<evidence type="ECO:0000256" key="1">
    <source>
        <dbReference type="SAM" id="MobiDB-lite"/>
    </source>
</evidence>
<dbReference type="EMBL" id="VKQA01000002">
    <property type="protein sequence ID" value="MDR4250717.1"/>
    <property type="molecule type" value="Genomic_DNA"/>
</dbReference>
<sequence length="533" mass="60197">MGFTDLFKHRNHEPDDGSHTKTYSIIRPGAQFPPADSIERLAKYRRMKKLFEGKQRDVYERATDVLKDSPQAEQLKKLYIAVNLADILVTKPADLLVGEPVQFESGLPDDSEEQRALNRYVEENDINQLLHESATANGFRGDSWFKVRYGYRQDFTEVEELGLPVPADVEMEAIIEHVSAGAVFPEFSAGNVKKLKAVNIAQIEWVETEKTEIPFLNVERHIPGYILYSRYRLNENGVDTSTGTPVPVFKIGDQLPTGREEDIEETHLPHIPVFHVPYKSIDDEFFGIGGLEKLETTFAAINDRLVQIDYILWKHSDPTAYGPEIQDDGDTVKFGGAYIPVTKDDPTPGYMVWQAQLDAAFKELDVLLSTVFMMSETPQWLFGTTMSGDNSGGTGTSHTDGAAIKARFMPILSKVKRIRAHYDKAIRDALWTCMLLEKAVKRIKLDDAVYPRAIWNDGIPRNEKELAEIMQIRTEGKPTIDVRGAIKTMDDVDDEKADEIVRRIEEDEKSANGFVDASIFNEPEAPPEPEDDE</sequence>
<protein>
    <submittedName>
        <fullName evidence="2">Phage portal protein</fullName>
    </submittedName>
</protein>
<accession>A0AAE4B9P2</accession>
<evidence type="ECO:0000313" key="2">
    <source>
        <dbReference type="EMBL" id="MDR4250717.1"/>
    </source>
</evidence>
<dbReference type="Pfam" id="PF05133">
    <property type="entry name" value="SPP1_portal"/>
    <property type="match status" value="1"/>
</dbReference>